<dbReference type="SMART" id="SM00220">
    <property type="entry name" value="S_TKc"/>
    <property type="match status" value="1"/>
</dbReference>
<feature type="transmembrane region" description="Helical" evidence="7">
    <location>
        <begin position="813"/>
        <end position="834"/>
    </location>
</feature>
<dbReference type="InterPro" id="IPR011009">
    <property type="entry name" value="Kinase-like_dom_sf"/>
</dbReference>
<protein>
    <recommendedName>
        <fullName evidence="8">Protein kinase domain-containing protein</fullName>
    </recommendedName>
</protein>
<feature type="compositionally biased region" description="Pro residues" evidence="6">
    <location>
        <begin position="1011"/>
        <end position="1026"/>
    </location>
</feature>
<name>A0A3N0EEI0_9ACTN</name>
<dbReference type="GO" id="GO:0005524">
    <property type="term" value="F:ATP binding"/>
    <property type="evidence" value="ECO:0007669"/>
    <property type="project" value="UniProtKB-UniRule"/>
</dbReference>
<keyword evidence="7" id="KW-1133">Transmembrane helix</keyword>
<gene>
    <name evidence="9" type="ORF">EFW17_06630</name>
</gene>
<dbReference type="Gene3D" id="1.10.510.10">
    <property type="entry name" value="Transferase(Phosphotransferase) domain 1"/>
    <property type="match status" value="1"/>
</dbReference>
<feature type="transmembrane region" description="Helical" evidence="7">
    <location>
        <begin position="786"/>
        <end position="806"/>
    </location>
</feature>
<feature type="compositionally biased region" description="Pro residues" evidence="6">
    <location>
        <begin position="905"/>
        <end position="915"/>
    </location>
</feature>
<keyword evidence="1" id="KW-0808">Transferase</keyword>
<proteinExistence type="predicted"/>
<keyword evidence="2 5" id="KW-0547">Nucleotide-binding</keyword>
<evidence type="ECO:0000313" key="9">
    <source>
        <dbReference type="EMBL" id="RNL86187.1"/>
    </source>
</evidence>
<feature type="transmembrane region" description="Helical" evidence="7">
    <location>
        <begin position="622"/>
        <end position="642"/>
    </location>
</feature>
<feature type="binding site" evidence="5">
    <location>
        <position position="51"/>
    </location>
    <ligand>
        <name>ATP</name>
        <dbReference type="ChEBI" id="CHEBI:30616"/>
    </ligand>
</feature>
<feature type="transmembrane region" description="Helical" evidence="7">
    <location>
        <begin position="581"/>
        <end position="602"/>
    </location>
</feature>
<dbReference type="CDD" id="cd14014">
    <property type="entry name" value="STKc_PknB_like"/>
    <property type="match status" value="1"/>
</dbReference>
<dbReference type="InterPro" id="IPR008271">
    <property type="entry name" value="Ser/Thr_kinase_AS"/>
</dbReference>
<dbReference type="AlphaFoldDB" id="A0A3N0EEI0"/>
<evidence type="ECO:0000256" key="1">
    <source>
        <dbReference type="ARBA" id="ARBA00022679"/>
    </source>
</evidence>
<dbReference type="PRINTS" id="PR01217">
    <property type="entry name" value="PRICHEXTENSN"/>
</dbReference>
<dbReference type="InterPro" id="IPR017441">
    <property type="entry name" value="Protein_kinase_ATP_BS"/>
</dbReference>
<dbReference type="PROSITE" id="PS50011">
    <property type="entry name" value="PROTEIN_KINASE_DOM"/>
    <property type="match status" value="1"/>
</dbReference>
<evidence type="ECO:0000256" key="3">
    <source>
        <dbReference type="ARBA" id="ARBA00022777"/>
    </source>
</evidence>
<feature type="region of interest" description="Disordered" evidence="6">
    <location>
        <begin position="895"/>
        <end position="1090"/>
    </location>
</feature>
<dbReference type="Gene3D" id="3.30.200.20">
    <property type="entry name" value="Phosphorylase Kinase, domain 1"/>
    <property type="match status" value="1"/>
</dbReference>
<evidence type="ECO:0000256" key="6">
    <source>
        <dbReference type="SAM" id="MobiDB-lite"/>
    </source>
</evidence>
<dbReference type="PROSITE" id="PS00108">
    <property type="entry name" value="PROTEIN_KINASE_ST"/>
    <property type="match status" value="1"/>
</dbReference>
<reference evidence="9 10" key="1">
    <citation type="submission" date="2018-11" db="EMBL/GenBank/DDBJ databases">
        <title>The genome draft of YIM 96095.</title>
        <authorList>
            <person name="Tang S.-K."/>
            <person name="Chunyu W.-X."/>
            <person name="Feng Y.-Z."/>
        </authorList>
    </citation>
    <scope>NUCLEOTIDE SEQUENCE [LARGE SCALE GENOMIC DNA]</scope>
    <source>
        <strain evidence="9 10">YIM 96095</strain>
    </source>
</reference>
<dbReference type="InterPro" id="IPR000719">
    <property type="entry name" value="Prot_kinase_dom"/>
</dbReference>
<dbReference type="Pfam" id="PF00069">
    <property type="entry name" value="Pkinase"/>
    <property type="match status" value="1"/>
</dbReference>
<feature type="transmembrane region" description="Helical" evidence="7">
    <location>
        <begin position="854"/>
        <end position="873"/>
    </location>
</feature>
<dbReference type="Proteomes" id="UP000269198">
    <property type="component" value="Unassembled WGS sequence"/>
</dbReference>
<evidence type="ECO:0000256" key="2">
    <source>
        <dbReference type="ARBA" id="ARBA00022741"/>
    </source>
</evidence>
<keyword evidence="7" id="KW-0472">Membrane</keyword>
<comment type="caution">
    <text evidence="9">The sequence shown here is derived from an EMBL/GenBank/DDBJ whole genome shotgun (WGS) entry which is preliminary data.</text>
</comment>
<keyword evidence="3" id="KW-0418">Kinase</keyword>
<feature type="transmembrane region" description="Helical" evidence="7">
    <location>
        <begin position="697"/>
        <end position="719"/>
    </location>
</feature>
<dbReference type="PANTHER" id="PTHR43289:SF34">
    <property type="entry name" value="SERINE_THREONINE-PROTEIN KINASE YBDM-RELATED"/>
    <property type="match status" value="1"/>
</dbReference>
<dbReference type="OrthoDB" id="3915799at2"/>
<keyword evidence="10" id="KW-1185">Reference proteome</keyword>
<keyword evidence="7" id="KW-0812">Transmembrane</keyword>
<feature type="transmembrane region" description="Helical" evidence="7">
    <location>
        <begin position="740"/>
        <end position="766"/>
    </location>
</feature>
<evidence type="ECO:0000256" key="4">
    <source>
        <dbReference type="ARBA" id="ARBA00022840"/>
    </source>
</evidence>
<dbReference type="RefSeq" id="WP_123200381.1">
    <property type="nucleotide sequence ID" value="NZ_RJMB01000004.1"/>
</dbReference>
<feature type="domain" description="Protein kinase" evidence="8">
    <location>
        <begin position="23"/>
        <end position="279"/>
    </location>
</feature>
<dbReference type="EMBL" id="RJMB01000004">
    <property type="protein sequence ID" value="RNL86187.1"/>
    <property type="molecule type" value="Genomic_DNA"/>
</dbReference>
<organism evidence="9 10">
    <name type="scientific">Halostreptopolyspora alba</name>
    <dbReference type="NCBI Taxonomy" id="2487137"/>
    <lineage>
        <taxon>Bacteria</taxon>
        <taxon>Bacillati</taxon>
        <taxon>Actinomycetota</taxon>
        <taxon>Actinomycetes</taxon>
        <taxon>Streptosporangiales</taxon>
        <taxon>Nocardiopsidaceae</taxon>
        <taxon>Halostreptopolyspora</taxon>
    </lineage>
</organism>
<sequence>MTGPDHTPLAPLTVDDPAEIGVFRLIGRLGSGGMGVVYFGRDGAGHAAAVKMVRAEYAADSGYRARFEREVNLAQRVQGRCIAPLLAADASAERPWLAVAYVAGSTLRGYVAEREPLRGSDLTAFAAGLAEALAAIHREGIVHRDLKPDNVILSPEGPKVLDFGIAQALDDVSMTHTDMVVGTPGWISPERYDGHRAGPASDMFCWGQLVSYAASGRPPYGVGPIEVLRYRTINEEPDSAEAELPPALHDVVRRALDRDPENRPTAADAFAAITGQPVDATDSAAHMTRAATRLIDAEWSLPVTDESARFPSGPLRATTAHRPITFVGRAVHDPAELARLFAQHPSRAEGWLRGDGATKLREWLDDIGDTAFDRDHLSGIDSGERAAIASTAFIAAQIPDERPTYRGRDASVEGLRELARGGTEERQLLAEIVVNEIALITAGHRCAHDGCGPRCARLERIGHRARQVTDSALITTANTGFRLAPGERDRAVAITVETLDEGGTRATLHQALRSTPALVLPWWRGLLLTALRTRRDGETDEAVAALVVVRLLAPLARSAAGGEWRRLASPRAWFGPGAPRTAVLSFLFWTVAAFTMVSVYVFAAEDVSHPLAPGASPQAAALPHLMTLWPVHLLLAVALAAAPERLRMGAFMFATFLVTLLNFAPFALDTNGPVLVPAFIRDPLVEGLGAMRLDAEFLIFAAFVLSAALFFWNFLTLAGSRRPWPQSAPLLPNRHAMTRVVVAMLLIALVVWGAVWSLMVVTGTFVLGADAPSGEDVAELRDGFALLSSVVLPVTLLIGAVGYAVWGRIGAHVLWIAVLGLLLVIGRLEGTSGLPVPAAGEITSNMVLDNPSRTGWLVLLVVLPGIYVLGAWLSARLQYRRPLWGAPRQYAGYPSPHTPPGYAQPGPPTPHPGYPPHAAYGPPSGHHSQGHPYPQGHPIPPGATPPPASPGAGTPPPHGRAAAGPGPTPPGGPHQGTPVPPTRVGPPTRAEPPTPPTPPTRVESSDDPDPDPPTTVEPSNEPPPVRPTTVDPSAAVDPPTSVEPPAPQPPTEARPAPPPDPDSPSREDPPPWPPPDPEGPRRRGPGNGGR</sequence>
<dbReference type="PROSITE" id="PS00107">
    <property type="entry name" value="PROTEIN_KINASE_ATP"/>
    <property type="match status" value="1"/>
</dbReference>
<feature type="compositionally biased region" description="Pro residues" evidence="6">
    <location>
        <begin position="1041"/>
        <end position="1062"/>
    </location>
</feature>
<feature type="compositionally biased region" description="Pro residues" evidence="6">
    <location>
        <begin position="966"/>
        <end position="999"/>
    </location>
</feature>
<accession>A0A3N0EEI0</accession>
<dbReference type="PANTHER" id="PTHR43289">
    <property type="entry name" value="MITOGEN-ACTIVATED PROTEIN KINASE KINASE KINASE 20-RELATED"/>
    <property type="match status" value="1"/>
</dbReference>
<evidence type="ECO:0000256" key="7">
    <source>
        <dbReference type="SAM" id="Phobius"/>
    </source>
</evidence>
<evidence type="ECO:0000256" key="5">
    <source>
        <dbReference type="PROSITE-ProRule" id="PRU10141"/>
    </source>
</evidence>
<feature type="transmembrane region" description="Helical" evidence="7">
    <location>
        <begin position="649"/>
        <end position="668"/>
    </location>
</feature>
<evidence type="ECO:0000259" key="8">
    <source>
        <dbReference type="PROSITE" id="PS50011"/>
    </source>
</evidence>
<dbReference type="GO" id="GO:0004674">
    <property type="term" value="F:protein serine/threonine kinase activity"/>
    <property type="evidence" value="ECO:0007669"/>
    <property type="project" value="TreeGrafter"/>
</dbReference>
<feature type="compositionally biased region" description="Pro residues" evidence="6">
    <location>
        <begin position="935"/>
        <end position="958"/>
    </location>
</feature>
<feature type="compositionally biased region" description="Low complexity" evidence="6">
    <location>
        <begin position="916"/>
        <end position="927"/>
    </location>
</feature>
<evidence type="ECO:0000313" key="10">
    <source>
        <dbReference type="Proteomes" id="UP000269198"/>
    </source>
</evidence>
<dbReference type="SUPFAM" id="SSF56112">
    <property type="entry name" value="Protein kinase-like (PK-like)"/>
    <property type="match status" value="1"/>
</dbReference>
<feature type="transmembrane region" description="Helical" evidence="7">
    <location>
        <begin position="542"/>
        <end position="560"/>
    </location>
</feature>
<keyword evidence="4 5" id="KW-0067">ATP-binding</keyword>